<proteinExistence type="inferred from homology"/>
<keyword evidence="6" id="KW-1185">Reference proteome</keyword>
<dbReference type="OrthoDB" id="9777306at2"/>
<dbReference type="InterPro" id="IPR051849">
    <property type="entry name" value="GAG-degrading_sulfatase"/>
</dbReference>
<dbReference type="Proteomes" id="UP000244989">
    <property type="component" value="Unassembled WGS sequence"/>
</dbReference>
<feature type="compositionally biased region" description="Basic and acidic residues" evidence="3">
    <location>
        <begin position="378"/>
        <end position="389"/>
    </location>
</feature>
<keyword evidence="2" id="KW-0378">Hydrolase</keyword>
<evidence type="ECO:0000256" key="2">
    <source>
        <dbReference type="ARBA" id="ARBA00022801"/>
    </source>
</evidence>
<dbReference type="EMBL" id="QEEZ01000025">
    <property type="protein sequence ID" value="PWC00912.1"/>
    <property type="molecule type" value="Genomic_DNA"/>
</dbReference>
<comment type="caution">
    <text evidence="5">The sequence shown here is derived from an EMBL/GenBank/DDBJ whole genome shotgun (WGS) entry which is preliminary data.</text>
</comment>
<dbReference type="SUPFAM" id="SSF53649">
    <property type="entry name" value="Alkaline phosphatase-like"/>
    <property type="match status" value="1"/>
</dbReference>
<dbReference type="InterPro" id="IPR000917">
    <property type="entry name" value="Sulfatase_N"/>
</dbReference>
<evidence type="ECO:0000313" key="6">
    <source>
        <dbReference type="Proteomes" id="UP000244989"/>
    </source>
</evidence>
<dbReference type="Gene3D" id="3.40.720.10">
    <property type="entry name" value="Alkaline Phosphatase, subunit A"/>
    <property type="match status" value="1"/>
</dbReference>
<dbReference type="PANTHER" id="PTHR46615">
    <property type="entry name" value="ARYLSULFATASE K"/>
    <property type="match status" value="1"/>
</dbReference>
<accession>A0A2U1T4K6</accession>
<dbReference type="InterPro" id="IPR017850">
    <property type="entry name" value="Alkaline_phosphatase_core_sf"/>
</dbReference>
<dbReference type="Pfam" id="PF00884">
    <property type="entry name" value="Sulfatase"/>
    <property type="match status" value="1"/>
</dbReference>
<dbReference type="PANTHER" id="PTHR46615:SF1">
    <property type="entry name" value="ARYLSULFATASE K"/>
    <property type="match status" value="1"/>
</dbReference>
<evidence type="ECO:0000256" key="1">
    <source>
        <dbReference type="ARBA" id="ARBA00008779"/>
    </source>
</evidence>
<protein>
    <submittedName>
        <fullName evidence="5">DUF229 domain-containing protein</fullName>
    </submittedName>
</protein>
<dbReference type="KEGG" id="cyz:C3B44_00270"/>
<feature type="region of interest" description="Disordered" evidence="3">
    <location>
        <begin position="368"/>
        <end position="391"/>
    </location>
</feature>
<evidence type="ECO:0000313" key="5">
    <source>
        <dbReference type="EMBL" id="PWC00912.1"/>
    </source>
</evidence>
<name>A0A2U1T4K6_9CORY</name>
<sequence>MTANLYRQPNILILCMDQWDMRMDLPDGVELPSLRRLQKKGVTLDRHYCTVPICTPSRTTMWTGQHAIKNGLWDNTNFPWVSSLEPGAPTLGTMMRDQGYYTAFKGKWHVSDVPPGTSDALEDYGFSDYQTWGDNWGGPMEGQTKDGTVAMETVDWLRNTAPKDDPWLLISSMVNPHDIMFYLAQEAEAGHEKSMFEPMMHGLPSMAELTRWWDPELPESVHDELSQQPLGVHNYKEFIELNYTNPPAGADGEEIWKQRRIYLINCMRLVDWEFSKIFAELDAQDLWDNTVVIFTSDHGEMNGAHGMSQKGGIHYDEATVVNMTAVVPGGASGVETTAVGSHIDLVPTCLSFAGLDDDIRQETYPDLPGRDLSGVFTDPRHVKPPRGDADEPGDGALLMWDGLHQVDPQWTVTGAMAELLGLPADTELRAQKMREVGEKYGAPDFTRRTFYRIVVDGRHKLVRWFSPLEYGRPRSVDELYETSDVTVHDLVADPNEMENIGHPDHPDFDRDLVQRLLDKLNSLIDRELGEDTSPLDLDMFGTREVKYARDAE</sequence>
<organism evidence="5 6">
    <name type="scientific">Corynebacterium yudongzhengii</name>
    <dbReference type="NCBI Taxonomy" id="2080740"/>
    <lineage>
        <taxon>Bacteria</taxon>
        <taxon>Bacillati</taxon>
        <taxon>Actinomycetota</taxon>
        <taxon>Actinomycetes</taxon>
        <taxon>Mycobacteriales</taxon>
        <taxon>Corynebacteriaceae</taxon>
        <taxon>Corynebacterium</taxon>
    </lineage>
</organism>
<dbReference type="AlphaFoldDB" id="A0A2U1T4K6"/>
<evidence type="ECO:0000256" key="3">
    <source>
        <dbReference type="SAM" id="MobiDB-lite"/>
    </source>
</evidence>
<gene>
    <name evidence="5" type="ORF">DF222_10305</name>
</gene>
<feature type="domain" description="Sulfatase N-terminal" evidence="4">
    <location>
        <begin position="9"/>
        <end position="354"/>
    </location>
</feature>
<dbReference type="GO" id="GO:0015024">
    <property type="term" value="F:glucuronate-2-sulfatase activity"/>
    <property type="evidence" value="ECO:0007669"/>
    <property type="project" value="TreeGrafter"/>
</dbReference>
<reference evidence="6" key="1">
    <citation type="submission" date="2018-04" db="EMBL/GenBank/DDBJ databases">
        <authorList>
            <person name="Liu S."/>
            <person name="Wang Z."/>
            <person name="Li J."/>
        </authorList>
    </citation>
    <scope>NUCLEOTIDE SEQUENCE [LARGE SCALE GENOMIC DNA]</scope>
    <source>
        <strain evidence="6">2189</strain>
    </source>
</reference>
<evidence type="ECO:0000259" key="4">
    <source>
        <dbReference type="Pfam" id="PF00884"/>
    </source>
</evidence>
<dbReference type="RefSeq" id="WP_108430601.1">
    <property type="nucleotide sequence ID" value="NZ_CP026947.1"/>
</dbReference>
<dbReference type="PROSITE" id="PS00523">
    <property type="entry name" value="SULFATASE_1"/>
    <property type="match status" value="1"/>
</dbReference>
<comment type="similarity">
    <text evidence="1">Belongs to the sulfatase family.</text>
</comment>
<dbReference type="GO" id="GO:0004065">
    <property type="term" value="F:arylsulfatase activity"/>
    <property type="evidence" value="ECO:0007669"/>
    <property type="project" value="TreeGrafter"/>
</dbReference>
<dbReference type="InterPro" id="IPR024607">
    <property type="entry name" value="Sulfatase_CS"/>
</dbReference>